<evidence type="ECO:0000256" key="10">
    <source>
        <dbReference type="SAM" id="Phobius"/>
    </source>
</evidence>
<dbReference type="InterPro" id="IPR036259">
    <property type="entry name" value="MFS_trans_sf"/>
</dbReference>
<keyword evidence="3 8" id="KW-0238">DNA-binding</keyword>
<evidence type="ECO:0000256" key="7">
    <source>
        <dbReference type="PROSITE-ProRule" id="PRU00042"/>
    </source>
</evidence>
<dbReference type="InterPro" id="IPR011701">
    <property type="entry name" value="MFS"/>
</dbReference>
<dbReference type="Pfam" id="PF07690">
    <property type="entry name" value="MFS_1"/>
    <property type="match status" value="1"/>
</dbReference>
<dbReference type="GO" id="GO:0003677">
    <property type="term" value="F:DNA binding"/>
    <property type="evidence" value="ECO:0007669"/>
    <property type="project" value="UniProtKB-UniRule"/>
</dbReference>
<dbReference type="PANTHER" id="PTHR11360">
    <property type="entry name" value="MONOCARBOXYLATE TRANSPORTER"/>
    <property type="match status" value="1"/>
</dbReference>
<evidence type="ECO:0000256" key="2">
    <source>
        <dbReference type="ARBA" id="ARBA00006727"/>
    </source>
</evidence>
<evidence type="ECO:0000259" key="12">
    <source>
        <dbReference type="PROSITE" id="PS50157"/>
    </source>
</evidence>
<dbReference type="GO" id="GO:0008270">
    <property type="term" value="F:zinc ion binding"/>
    <property type="evidence" value="ECO:0007669"/>
    <property type="project" value="UniProtKB-KW"/>
</dbReference>
<dbReference type="GO" id="GO:0005634">
    <property type="term" value="C:nucleus"/>
    <property type="evidence" value="ECO:0007669"/>
    <property type="project" value="UniProtKB-SubCell"/>
</dbReference>
<keyword evidence="4 8" id="KW-0371">Homeobox</keyword>
<feature type="region of interest" description="Disordered" evidence="9">
    <location>
        <begin position="383"/>
        <end position="534"/>
    </location>
</feature>
<dbReference type="PROSITE" id="PS50157">
    <property type="entry name" value="ZINC_FINGER_C2H2_2"/>
    <property type="match status" value="1"/>
</dbReference>
<gene>
    <name evidence="13" type="ORF">CDV31_010320</name>
</gene>
<dbReference type="Pfam" id="PF05920">
    <property type="entry name" value="Homeobox_KN"/>
    <property type="match status" value="1"/>
</dbReference>
<evidence type="ECO:0000313" key="14">
    <source>
        <dbReference type="Proteomes" id="UP000288429"/>
    </source>
</evidence>
<proteinExistence type="inferred from homology"/>
<feature type="region of interest" description="Disordered" evidence="9">
    <location>
        <begin position="940"/>
        <end position="986"/>
    </location>
</feature>
<dbReference type="Gene3D" id="1.10.10.60">
    <property type="entry name" value="Homeodomain-like"/>
    <property type="match status" value="1"/>
</dbReference>
<dbReference type="InterPro" id="IPR001356">
    <property type="entry name" value="HD"/>
</dbReference>
<evidence type="ECO:0000256" key="5">
    <source>
        <dbReference type="ARBA" id="ARBA00023180"/>
    </source>
</evidence>
<organism evidence="13 14">
    <name type="scientific">Fusarium ambrosium</name>
    <dbReference type="NCBI Taxonomy" id="131363"/>
    <lineage>
        <taxon>Eukaryota</taxon>
        <taxon>Fungi</taxon>
        <taxon>Dikarya</taxon>
        <taxon>Ascomycota</taxon>
        <taxon>Pezizomycotina</taxon>
        <taxon>Sordariomycetes</taxon>
        <taxon>Hypocreomycetidae</taxon>
        <taxon>Hypocreales</taxon>
        <taxon>Nectriaceae</taxon>
        <taxon>Fusarium</taxon>
        <taxon>Fusarium solani species complex</taxon>
    </lineage>
</organism>
<feature type="transmembrane region" description="Helical" evidence="10">
    <location>
        <begin position="132"/>
        <end position="156"/>
    </location>
</feature>
<keyword evidence="14" id="KW-1185">Reference proteome</keyword>
<dbReference type="Gene3D" id="3.30.160.60">
    <property type="entry name" value="Classic Zinc Finger"/>
    <property type="match status" value="1"/>
</dbReference>
<evidence type="ECO:0000256" key="4">
    <source>
        <dbReference type="ARBA" id="ARBA00023155"/>
    </source>
</evidence>
<feature type="compositionally biased region" description="Polar residues" evidence="9">
    <location>
        <begin position="313"/>
        <end position="334"/>
    </location>
</feature>
<feature type="compositionally biased region" description="Low complexity" evidence="9">
    <location>
        <begin position="480"/>
        <end position="501"/>
    </location>
</feature>
<evidence type="ECO:0000256" key="8">
    <source>
        <dbReference type="PROSITE-ProRule" id="PRU00108"/>
    </source>
</evidence>
<dbReference type="PROSITE" id="PS50071">
    <property type="entry name" value="HOMEOBOX_2"/>
    <property type="match status" value="1"/>
</dbReference>
<dbReference type="CDD" id="cd00086">
    <property type="entry name" value="homeodomain"/>
    <property type="match status" value="1"/>
</dbReference>
<dbReference type="InterPro" id="IPR036236">
    <property type="entry name" value="Znf_C2H2_sf"/>
</dbReference>
<feature type="transmembrane region" description="Helical" evidence="10">
    <location>
        <begin position="168"/>
        <end position="191"/>
    </location>
</feature>
<evidence type="ECO:0000256" key="3">
    <source>
        <dbReference type="ARBA" id="ARBA00023125"/>
    </source>
</evidence>
<feature type="compositionally biased region" description="Low complexity" evidence="9">
    <location>
        <begin position="940"/>
        <end position="951"/>
    </location>
</feature>
<protein>
    <recommendedName>
        <fullName evidence="15">Homeobox domain-containing protein</fullName>
    </recommendedName>
</protein>
<feature type="region of interest" description="Disordered" evidence="9">
    <location>
        <begin position="313"/>
        <end position="338"/>
    </location>
</feature>
<keyword evidence="10" id="KW-0472">Membrane</keyword>
<keyword evidence="10" id="KW-0812">Transmembrane</keyword>
<comment type="subcellular location">
    <subcellularLocation>
        <location evidence="1">Membrane</location>
        <topology evidence="1">Multi-pass membrane protein</topology>
    </subcellularLocation>
    <subcellularLocation>
        <location evidence="8">Nucleus</location>
    </subcellularLocation>
</comment>
<dbReference type="SUPFAM" id="SSF46689">
    <property type="entry name" value="Homeodomain-like"/>
    <property type="match status" value="1"/>
</dbReference>
<reference evidence="13 14" key="1">
    <citation type="submission" date="2017-06" db="EMBL/GenBank/DDBJ databases">
        <title>Cmopartive genomic analysis of Ambrosia Fusariam Clade fungi.</title>
        <authorList>
            <person name="Stajich J.E."/>
            <person name="Carrillo J."/>
            <person name="Kijimoto T."/>
            <person name="Eskalen A."/>
            <person name="O'Donnell K."/>
            <person name="Kasson M."/>
        </authorList>
    </citation>
    <scope>NUCLEOTIDE SEQUENCE [LARGE SCALE GENOMIC DNA]</scope>
    <source>
        <strain evidence="13 14">NRRL 20438</strain>
    </source>
</reference>
<feature type="transmembrane region" description="Helical" evidence="10">
    <location>
        <begin position="41"/>
        <end position="66"/>
    </location>
</feature>
<sequence>MLGLAVPANLFIKTRLSVQMRNADNSKANSVWPDFGIFRDLCFASATVGYFFMEIGLFVPLTYIISYGTAHGIATSDSFLLLSFLNAGSVVGRFLPGLLADKFGRFNVIIVTIALCAVTVLGIWLPCNGSRPVLIVFSVTFGAASGSNLSLVPVCLGQFCESRHYGRYVVTATMVASFGTLISVPIAGALAEKEPEASSQPHEPNEITLTPDIDTLLANIHTDELLPPNIDFNDIDLEAIANFNEQPSQDSSSYTDGSYPELSGFIADPAFSQATVVPPGPLLPSIQATTNQDSGHSQHHGDVGLLSTILSQTTQKQPIPSSMPTTEPNSQSGTLPAKIGNRFSKDALQILKRWLALHSRYPYPTDQEKEILQHQTGLTKTQISNWFTNTRRKRKSQPQRNPFSHTDNTQTGPIDINRRPGTPAVDSNTNPLQRWVDSPPESEPASVTAIARAVASSWESPPRRNSHYRSALTDEDSDRSFGNGASASSAGTSSGSSFASAHTHRSGDSFGSVGNINKLRNHRRRRRRVIPERKGRTSLINPQKPYQCTFCAEAFRTKHDWQRHEKSLHLSLERWVCTPRGPRAVNPRTDEISCVFCGMAEPDDAHLETHNHTACKVRPVEDKSFYRKDHINQHLKLVHDAQFVDWSMKSWKIVTSEIRSRCGFCGLSMNTWPARVEHLAEHFKHGSTMADWKGDWGFDASVLDMLESSIPPYLIEMERTSPFPFTANSAPADSPTSAYELITLELAYFIANYKDETGSLPTDEELQLEACRVIFASEASSRRGISAESSWLRDLLMGDEEITRQAQFAPLRHGAENRLCVLKINGKDNLFEQCPLEGQLREFSRAKAILDIRITDSELQEECCYIIGNIRGLPIPHYDSIADWLIRLVMSSAVWLVDFRQRAHLPRAENLDCSLSRQLELEGTHIHAEGCHAADDSIWPSVSRPSHSRSPGTTPRVTSTHRTRATVLGTQSQESGGLDSRVRSRRSPGAFEDMMKKTFFMNDSNCYRRLAQELTRFVMATMSPNNPNQHVPSDAEIQHQARWILFESDDAWNQTAADNDEWLQRFKRDVGILPGLGLDRDRGAQ</sequence>
<feature type="compositionally biased region" description="Polar residues" evidence="9">
    <location>
        <begin position="398"/>
        <end position="412"/>
    </location>
</feature>
<keyword evidence="6 8" id="KW-0539">Nucleus</keyword>
<evidence type="ECO:0000256" key="6">
    <source>
        <dbReference type="ARBA" id="ARBA00023242"/>
    </source>
</evidence>
<comment type="caution">
    <text evidence="13">The sequence shown here is derived from an EMBL/GenBank/DDBJ whole genome shotgun (WGS) entry which is preliminary data.</text>
</comment>
<dbReference type="Gene3D" id="1.20.1250.20">
    <property type="entry name" value="MFS general substrate transporter like domains"/>
    <property type="match status" value="1"/>
</dbReference>
<dbReference type="InterPro" id="IPR009057">
    <property type="entry name" value="Homeodomain-like_sf"/>
</dbReference>
<keyword evidence="7" id="KW-0862">Zinc</keyword>
<keyword evidence="7" id="KW-0863">Zinc-finger</keyword>
<feature type="domain" description="C2H2-type" evidence="12">
    <location>
        <begin position="546"/>
        <end position="574"/>
    </location>
</feature>
<name>A0A428TPA4_9HYPO</name>
<evidence type="ECO:0008006" key="15">
    <source>
        <dbReference type="Google" id="ProtNLM"/>
    </source>
</evidence>
<feature type="DNA-binding region" description="Homeobox" evidence="8">
    <location>
        <begin position="336"/>
        <end position="398"/>
    </location>
</feature>
<keyword evidence="5" id="KW-0325">Glycoprotein</keyword>
<accession>A0A428TPA4</accession>
<dbReference type="GO" id="GO:0016020">
    <property type="term" value="C:membrane"/>
    <property type="evidence" value="ECO:0007669"/>
    <property type="project" value="UniProtKB-SubCell"/>
</dbReference>
<dbReference type="GO" id="GO:0006355">
    <property type="term" value="P:regulation of DNA-templated transcription"/>
    <property type="evidence" value="ECO:0007669"/>
    <property type="project" value="InterPro"/>
</dbReference>
<dbReference type="Proteomes" id="UP000288429">
    <property type="component" value="Unassembled WGS sequence"/>
</dbReference>
<evidence type="ECO:0000259" key="11">
    <source>
        <dbReference type="PROSITE" id="PS50071"/>
    </source>
</evidence>
<evidence type="ECO:0000313" key="13">
    <source>
        <dbReference type="EMBL" id="RSM03854.1"/>
    </source>
</evidence>
<feature type="domain" description="Homeobox" evidence="11">
    <location>
        <begin position="334"/>
        <end position="397"/>
    </location>
</feature>
<keyword evidence="7" id="KW-0479">Metal-binding</keyword>
<dbReference type="InterPro" id="IPR013087">
    <property type="entry name" value="Znf_C2H2_type"/>
</dbReference>
<dbReference type="SUPFAM" id="SSF103473">
    <property type="entry name" value="MFS general substrate transporter"/>
    <property type="match status" value="1"/>
</dbReference>
<dbReference type="AlphaFoldDB" id="A0A428TPA4"/>
<comment type="similarity">
    <text evidence="2">Belongs to the major facilitator superfamily. Monocarboxylate porter (TC 2.A.1.13) family.</text>
</comment>
<dbReference type="SUPFAM" id="SSF57667">
    <property type="entry name" value="beta-beta-alpha zinc fingers"/>
    <property type="match status" value="1"/>
</dbReference>
<dbReference type="InterPro" id="IPR008422">
    <property type="entry name" value="KN_HD"/>
</dbReference>
<dbReference type="EMBL" id="NIZV01000158">
    <property type="protein sequence ID" value="RSM03854.1"/>
    <property type="molecule type" value="Genomic_DNA"/>
</dbReference>
<dbReference type="InterPro" id="IPR050327">
    <property type="entry name" value="Proton-linked_MCT"/>
</dbReference>
<dbReference type="PANTHER" id="PTHR11360:SF177">
    <property type="entry name" value="RIBOFLAVIN TRANSPORTER MCH5"/>
    <property type="match status" value="1"/>
</dbReference>
<dbReference type="SMART" id="SM00389">
    <property type="entry name" value="HOX"/>
    <property type="match status" value="1"/>
</dbReference>
<dbReference type="PROSITE" id="PS00028">
    <property type="entry name" value="ZINC_FINGER_C2H2_1"/>
    <property type="match status" value="1"/>
</dbReference>
<dbReference type="GO" id="GO:0022857">
    <property type="term" value="F:transmembrane transporter activity"/>
    <property type="evidence" value="ECO:0007669"/>
    <property type="project" value="InterPro"/>
</dbReference>
<keyword evidence="10" id="KW-1133">Transmembrane helix</keyword>
<dbReference type="SMART" id="SM00355">
    <property type="entry name" value="ZnF_C2H2"/>
    <property type="match status" value="2"/>
</dbReference>
<feature type="transmembrane region" description="Helical" evidence="10">
    <location>
        <begin position="106"/>
        <end position="126"/>
    </location>
</feature>
<feature type="compositionally biased region" description="Basic residues" evidence="9">
    <location>
        <begin position="519"/>
        <end position="528"/>
    </location>
</feature>
<evidence type="ECO:0000256" key="9">
    <source>
        <dbReference type="SAM" id="MobiDB-lite"/>
    </source>
</evidence>
<evidence type="ECO:0000256" key="1">
    <source>
        <dbReference type="ARBA" id="ARBA00004141"/>
    </source>
</evidence>